<dbReference type="GO" id="GO:0004095">
    <property type="term" value="F:carnitine O-palmitoyltransferase activity"/>
    <property type="evidence" value="ECO:0007669"/>
    <property type="project" value="TreeGrafter"/>
</dbReference>
<gene>
    <name evidence="5" type="ORF">P5673_024639</name>
</gene>
<dbReference type="EMBL" id="JARQWQ010000073">
    <property type="protein sequence ID" value="KAK2553936.1"/>
    <property type="molecule type" value="Genomic_DNA"/>
</dbReference>
<dbReference type="InterPro" id="IPR000542">
    <property type="entry name" value="Carn_acyl_trans"/>
</dbReference>
<dbReference type="PANTHER" id="PTHR22589:SF16">
    <property type="entry name" value="CARNITINE O-PALMITOYLTRANSFERASE 2, MITOCHONDRIAL"/>
    <property type="match status" value="1"/>
</dbReference>
<dbReference type="Gene3D" id="1.10.275.20">
    <property type="entry name" value="Choline/Carnitine o-acyltransferase"/>
    <property type="match status" value="1"/>
</dbReference>
<evidence type="ECO:0000313" key="5">
    <source>
        <dbReference type="EMBL" id="KAK2553936.1"/>
    </source>
</evidence>
<organism evidence="5 6">
    <name type="scientific">Acropora cervicornis</name>
    <name type="common">Staghorn coral</name>
    <dbReference type="NCBI Taxonomy" id="6130"/>
    <lineage>
        <taxon>Eukaryota</taxon>
        <taxon>Metazoa</taxon>
        <taxon>Cnidaria</taxon>
        <taxon>Anthozoa</taxon>
        <taxon>Hexacorallia</taxon>
        <taxon>Scleractinia</taxon>
        <taxon>Astrocoeniina</taxon>
        <taxon>Acroporidae</taxon>
        <taxon>Acropora</taxon>
    </lineage>
</organism>
<dbReference type="Gene3D" id="3.30.559.70">
    <property type="entry name" value="Choline/Carnitine o-acyltransferase, domain 2"/>
    <property type="match status" value="1"/>
</dbReference>
<evidence type="ECO:0000259" key="4">
    <source>
        <dbReference type="Pfam" id="PF00755"/>
    </source>
</evidence>
<feature type="domain" description="Choline/carnitine acyltransferase" evidence="4">
    <location>
        <begin position="43"/>
        <end position="84"/>
    </location>
</feature>
<keyword evidence="2" id="KW-0012">Acyltransferase</keyword>
<reference evidence="5" key="2">
    <citation type="journal article" date="2023" name="Science">
        <title>Genomic signatures of disease resistance in endangered staghorn corals.</title>
        <authorList>
            <person name="Vollmer S.V."/>
            <person name="Selwyn J.D."/>
            <person name="Despard B.A."/>
            <person name="Roesel C.L."/>
        </authorList>
    </citation>
    <scope>NUCLEOTIDE SEQUENCE</scope>
    <source>
        <strain evidence="5">K2</strain>
    </source>
</reference>
<dbReference type="Proteomes" id="UP001249851">
    <property type="component" value="Unassembled WGS sequence"/>
</dbReference>
<feature type="domain" description="Choline/carnitine acyltransferase" evidence="4">
    <location>
        <begin position="86"/>
        <end position="194"/>
    </location>
</feature>
<evidence type="ECO:0000313" key="6">
    <source>
        <dbReference type="Proteomes" id="UP001249851"/>
    </source>
</evidence>
<reference evidence="5" key="1">
    <citation type="journal article" date="2023" name="G3 (Bethesda)">
        <title>Whole genome assembly and annotation of the endangered Caribbean coral Acropora cervicornis.</title>
        <authorList>
            <person name="Selwyn J.D."/>
            <person name="Vollmer S.V."/>
        </authorList>
    </citation>
    <scope>NUCLEOTIDE SEQUENCE</scope>
    <source>
        <strain evidence="5">K2</strain>
    </source>
</reference>
<comment type="catalytic activity">
    <reaction evidence="3">
        <text>4,8-dimethylnonanoyl-CoA + (R)-carnitine = O-4,8-dimethylnonanoyl-(R)-carnitine + CoA</text>
        <dbReference type="Rhea" id="RHEA:44860"/>
        <dbReference type="ChEBI" id="CHEBI:16347"/>
        <dbReference type="ChEBI" id="CHEBI:57287"/>
        <dbReference type="ChEBI" id="CHEBI:77061"/>
        <dbReference type="ChEBI" id="CHEBI:84654"/>
    </reaction>
</comment>
<dbReference type="InterPro" id="IPR042572">
    <property type="entry name" value="Carn_acyl_trans_N"/>
</dbReference>
<dbReference type="SUPFAM" id="SSF52777">
    <property type="entry name" value="CoA-dependent acyltransferases"/>
    <property type="match status" value="1"/>
</dbReference>
<comment type="pathway">
    <text evidence="1">Lipid metabolism; fatty acid beta-oxidation.</text>
</comment>
<evidence type="ECO:0000256" key="1">
    <source>
        <dbReference type="ARBA" id="ARBA00005005"/>
    </source>
</evidence>
<dbReference type="AlphaFoldDB" id="A0AAD9UXX1"/>
<evidence type="ECO:0000256" key="2">
    <source>
        <dbReference type="ARBA" id="ARBA00023315"/>
    </source>
</evidence>
<feature type="non-terminal residue" evidence="5">
    <location>
        <position position="196"/>
    </location>
</feature>
<evidence type="ECO:0000256" key="3">
    <source>
        <dbReference type="ARBA" id="ARBA00048999"/>
    </source>
</evidence>
<proteinExistence type="predicted"/>
<dbReference type="GO" id="GO:0006635">
    <property type="term" value="P:fatty acid beta-oxidation"/>
    <property type="evidence" value="ECO:0007669"/>
    <property type="project" value="TreeGrafter"/>
</dbReference>
<dbReference type="Pfam" id="PF00755">
    <property type="entry name" value="Carn_acyltransf"/>
    <property type="match status" value="2"/>
</dbReference>
<dbReference type="InterPro" id="IPR042231">
    <property type="entry name" value="Cho/carn_acyl_trans_2"/>
</dbReference>
<keyword evidence="2" id="KW-0808">Transferase</keyword>
<dbReference type="PANTHER" id="PTHR22589">
    <property type="entry name" value="CARNITINE O-ACYLTRANSFERASE"/>
    <property type="match status" value="1"/>
</dbReference>
<name>A0AAD9UXX1_ACRCE</name>
<comment type="caution">
    <text evidence="5">The sequence shown here is derived from an EMBL/GenBank/DDBJ whole genome shotgun (WGS) entry which is preliminary data.</text>
</comment>
<keyword evidence="6" id="KW-1185">Reference proteome</keyword>
<accession>A0AAD9UXX1</accession>
<sequence length="196" mass="22862">MTISRAVLSSIKPAGNRGSLGIVSSSALNGRLCQNRWFSLPRLPIPKLEDTCRRYLDAQKPLLTPEQYEQTKQVVEKFQKQEGQSPWYDMYLSYRDSIVLNHNPFMIIRATNLIKSAMRFKLSLDEKFLEPDIYHLKPEKSDTDWFKNISSQYARLFCSTRIPELKKDRLATYESARHMLVMRNGNFYVFDAINAN</sequence>
<protein>
    <submittedName>
        <fullName evidence="5">Carnitine O-palmitoyltransferase 2</fullName>
    </submittedName>
</protein>
<dbReference type="InterPro" id="IPR039551">
    <property type="entry name" value="Cho/carn_acyl_trans"/>
</dbReference>
<dbReference type="GO" id="GO:0005739">
    <property type="term" value="C:mitochondrion"/>
    <property type="evidence" value="ECO:0007669"/>
    <property type="project" value="TreeGrafter"/>
</dbReference>